<dbReference type="PANTHER" id="PTHR11200">
    <property type="entry name" value="INOSITOL 5-PHOSPHATASE"/>
    <property type="match status" value="1"/>
</dbReference>
<evidence type="ECO:0000313" key="4">
    <source>
        <dbReference type="Proteomes" id="UP000053259"/>
    </source>
</evidence>
<dbReference type="Pfam" id="PF22669">
    <property type="entry name" value="Exo_endo_phos2"/>
    <property type="match status" value="2"/>
</dbReference>
<feature type="compositionally biased region" description="Basic and acidic residues" evidence="1">
    <location>
        <begin position="98"/>
        <end position="115"/>
    </location>
</feature>
<name>A0A0D2AS88_9PEZI</name>
<dbReference type="OrthoDB" id="7862313at2759"/>
<dbReference type="Pfam" id="PF21310">
    <property type="entry name" value="OCRL-like_ASH"/>
    <property type="match status" value="2"/>
</dbReference>
<evidence type="ECO:0000313" key="3">
    <source>
        <dbReference type="EMBL" id="KIW09400.1"/>
    </source>
</evidence>
<evidence type="ECO:0000256" key="1">
    <source>
        <dbReference type="SAM" id="MobiDB-lite"/>
    </source>
</evidence>
<gene>
    <name evidence="3" type="ORF">PV09_00294</name>
</gene>
<dbReference type="InParanoid" id="A0A0D2AS88"/>
<feature type="compositionally biased region" description="Basic and acidic residues" evidence="1">
    <location>
        <begin position="1"/>
        <end position="10"/>
    </location>
</feature>
<dbReference type="PANTHER" id="PTHR11200:SF300">
    <property type="entry name" value="TYPE II INOSITOL 1,4,5-TRISPHOSPHATE 5-PHOSPHATASE"/>
    <property type="match status" value="1"/>
</dbReference>
<dbReference type="Proteomes" id="UP000053259">
    <property type="component" value="Unassembled WGS sequence"/>
</dbReference>
<dbReference type="Gene3D" id="2.60.40.10">
    <property type="entry name" value="Immunoglobulins"/>
    <property type="match status" value="1"/>
</dbReference>
<protein>
    <recommendedName>
        <fullName evidence="2">Inositol polyphosphate-related phosphatase domain-containing protein</fullName>
    </recommendedName>
</protein>
<dbReference type="HOGENOM" id="CLU_005563_0_0_1"/>
<proteinExistence type="predicted"/>
<sequence length="764" mass="85554">MSLSRADPRASTESVEGAMPGSFPEPLSPIPTTNYQSLSHAVHLRRAEFTRSKRIRIKIGTWNVAALKGTEKDIGSWFVGGKGLEEKFAGLGISSDSAESHSQSRESIEEQECRQSKNQPTIPKGDQSEQPHDDEIGLYVLGLQEILDVGSAAEALKPYTDPTAANRYKTELEYVLPAGYTLVAEKQLIGMLLLIYASPSVAPEIKRVSTTSVGTGLMGYMGNKGAVTARIVLGETTRLVFVNSHLAAGADKAALDRRNWDASQVVSRTRFDPIEDAFGTTNSTGERIGEEDIAFWFGDLNYRLDAPGDDVRRLLMLHTRNEYDLNRAAGKTVDEEIEHLEERRGEDPNTSQNDLTQMIKNREDDESDERLPPEQDPTSLETTLLSLLAHDELHMQMAERKAFHDGWQEAPIRFLPTYKYDVGSVGVFDSSDKRRGPSWCDRILYRTRTDLQRFKRKMEEEEAARKKDEEMKAKGIEDAANEDEVLFDYNPEDDADEEYDEMAQPEAIAVTTKDGDQIELVQEYYNAHQRVLSSDHKPLDAIFSFTYDAVIPELKAKVHAEVVRELDRAENEGRPTVTVIADKVHDEEMDESTPPEVKNESIDFGRVHFREHKQRNVTVANTGQVPATMAFVDRPTTGGEELEAPSPVWLSIEWDREPDSVDPKSPRSNKKGPLPPPMYTLDPGDACNVTLTVRVEALELVGRLNEGGAKLDDILILRVKDGRDHFLPVTARWVQHGLDKTISKMTSLSESAIRKLQHQEPDAS</sequence>
<organism evidence="3 4">
    <name type="scientific">Verruconis gallopava</name>
    <dbReference type="NCBI Taxonomy" id="253628"/>
    <lineage>
        <taxon>Eukaryota</taxon>
        <taxon>Fungi</taxon>
        <taxon>Dikarya</taxon>
        <taxon>Ascomycota</taxon>
        <taxon>Pezizomycotina</taxon>
        <taxon>Dothideomycetes</taxon>
        <taxon>Pleosporomycetidae</taxon>
        <taxon>Venturiales</taxon>
        <taxon>Sympoventuriaceae</taxon>
        <taxon>Verruconis</taxon>
    </lineage>
</organism>
<dbReference type="InterPro" id="IPR046985">
    <property type="entry name" value="IP5"/>
</dbReference>
<dbReference type="SMART" id="SM00128">
    <property type="entry name" value="IPPc"/>
    <property type="match status" value="1"/>
</dbReference>
<dbReference type="VEuPathDB" id="FungiDB:PV09_00294"/>
<dbReference type="GeneID" id="27308267"/>
<keyword evidence="4" id="KW-1185">Reference proteome</keyword>
<dbReference type="GO" id="GO:0004439">
    <property type="term" value="F:phosphatidylinositol-4,5-bisphosphate 5-phosphatase activity"/>
    <property type="evidence" value="ECO:0007669"/>
    <property type="project" value="TreeGrafter"/>
</dbReference>
<reference evidence="3 4" key="1">
    <citation type="submission" date="2015-01" db="EMBL/GenBank/DDBJ databases">
        <title>The Genome Sequence of Ochroconis gallopava CBS43764.</title>
        <authorList>
            <consortium name="The Broad Institute Genomics Platform"/>
            <person name="Cuomo C."/>
            <person name="de Hoog S."/>
            <person name="Gorbushina A."/>
            <person name="Stielow B."/>
            <person name="Teixiera M."/>
            <person name="Abouelleil A."/>
            <person name="Chapman S.B."/>
            <person name="Priest M."/>
            <person name="Young S.K."/>
            <person name="Wortman J."/>
            <person name="Nusbaum C."/>
            <person name="Birren B."/>
        </authorList>
    </citation>
    <scope>NUCLEOTIDE SEQUENCE [LARGE SCALE GENOMIC DNA]</scope>
    <source>
        <strain evidence="3 4">CBS 43764</strain>
    </source>
</reference>
<accession>A0A0D2AS88</accession>
<dbReference type="Gene3D" id="3.60.10.10">
    <property type="entry name" value="Endonuclease/exonuclease/phosphatase"/>
    <property type="match status" value="1"/>
</dbReference>
<dbReference type="GO" id="GO:0046856">
    <property type="term" value="P:phosphatidylinositol dephosphorylation"/>
    <property type="evidence" value="ECO:0007669"/>
    <property type="project" value="InterPro"/>
</dbReference>
<dbReference type="InterPro" id="IPR013783">
    <property type="entry name" value="Ig-like_fold"/>
</dbReference>
<feature type="region of interest" description="Disordered" evidence="1">
    <location>
        <begin position="94"/>
        <end position="131"/>
    </location>
</feature>
<feature type="compositionally biased region" description="Basic and acidic residues" evidence="1">
    <location>
        <begin position="656"/>
        <end position="665"/>
    </location>
</feature>
<dbReference type="AlphaFoldDB" id="A0A0D2AS88"/>
<dbReference type="InterPro" id="IPR048869">
    <property type="entry name" value="OCRL-1_2_ASH"/>
</dbReference>
<feature type="domain" description="Inositol polyphosphate-related phosphatase" evidence="2">
    <location>
        <begin position="53"/>
        <end position="469"/>
    </location>
</feature>
<dbReference type="EMBL" id="KN847529">
    <property type="protein sequence ID" value="KIW09400.1"/>
    <property type="molecule type" value="Genomic_DNA"/>
</dbReference>
<evidence type="ECO:0000259" key="2">
    <source>
        <dbReference type="SMART" id="SM00128"/>
    </source>
</evidence>
<dbReference type="RefSeq" id="XP_016219269.1">
    <property type="nucleotide sequence ID" value="XM_016353012.1"/>
</dbReference>
<dbReference type="STRING" id="253628.A0A0D2AS88"/>
<dbReference type="SUPFAM" id="SSF56219">
    <property type="entry name" value="DNase I-like"/>
    <property type="match status" value="1"/>
</dbReference>
<feature type="region of interest" description="Disordered" evidence="1">
    <location>
        <begin position="656"/>
        <end position="678"/>
    </location>
</feature>
<dbReference type="InterPro" id="IPR000300">
    <property type="entry name" value="IPPc"/>
</dbReference>
<feature type="region of interest" description="Disordered" evidence="1">
    <location>
        <begin position="1"/>
        <end position="32"/>
    </location>
</feature>
<dbReference type="InterPro" id="IPR036691">
    <property type="entry name" value="Endo/exonu/phosph_ase_sf"/>
</dbReference>